<sequence>MGRVSGGKQWAVRRLGSTTERAVGGNHYVDRVRVGIVILPEDRWWAAEPKWRAADEYGFDHAWTYDHLGWRSLVDGPWFDAVPTLTAAAGVTSRIRLGTFVASPNFRHPVPFMRELNTLDDISDGRITLGIGAGTAAFDAQVLGYPELTTRQRADRFTEFVESLDGLLTTDKFDYTGTYFTAVGARNLPGPVQRPRIPFLVAANAPRTMRLAARFGAGWVTTGRPADTQQEWWKSVAEKSAAFDRALEETGRAEANVPVHRYLSLDAAPVYSLSSVQAFTDAAGLAEELGFTDVVVHWPRSSGPYEGHESVLENVVDTVLPDLQGRPKE</sequence>
<dbReference type="SUPFAM" id="SSF51679">
    <property type="entry name" value="Bacterial luciferase-like"/>
    <property type="match status" value="1"/>
</dbReference>
<evidence type="ECO:0000256" key="1">
    <source>
        <dbReference type="ARBA" id="ARBA00022630"/>
    </source>
</evidence>
<dbReference type="InterPro" id="IPR036661">
    <property type="entry name" value="Luciferase-like_sf"/>
</dbReference>
<evidence type="ECO:0000256" key="3">
    <source>
        <dbReference type="ARBA" id="ARBA00023002"/>
    </source>
</evidence>
<dbReference type="Pfam" id="PF00296">
    <property type="entry name" value="Bac_luciferase"/>
    <property type="match status" value="1"/>
</dbReference>
<gene>
    <name evidence="6" type="ORF">SAMN05216266_103321</name>
</gene>
<proteinExistence type="predicted"/>
<dbReference type="STRING" id="490629.SAMN05216266_103321"/>
<name>A0A1I0XLY2_9PSEU</name>
<dbReference type="PANTHER" id="PTHR42847:SF4">
    <property type="entry name" value="ALKANESULFONATE MONOOXYGENASE-RELATED"/>
    <property type="match status" value="1"/>
</dbReference>
<keyword evidence="3" id="KW-0560">Oxidoreductase</keyword>
<dbReference type="InterPro" id="IPR011251">
    <property type="entry name" value="Luciferase-like_dom"/>
</dbReference>
<feature type="domain" description="Luciferase-like" evidence="5">
    <location>
        <begin position="52"/>
        <end position="249"/>
    </location>
</feature>
<reference evidence="7" key="1">
    <citation type="submission" date="2016-10" db="EMBL/GenBank/DDBJ databases">
        <authorList>
            <person name="Varghese N."/>
            <person name="Submissions S."/>
        </authorList>
    </citation>
    <scope>NUCLEOTIDE SEQUENCE [LARGE SCALE GENOMIC DNA]</scope>
    <source>
        <strain evidence="7">CGMCC 4.3568</strain>
    </source>
</reference>
<dbReference type="PANTHER" id="PTHR42847">
    <property type="entry name" value="ALKANESULFONATE MONOOXYGENASE"/>
    <property type="match status" value="1"/>
</dbReference>
<keyword evidence="1" id="KW-0285">Flavoprotein</keyword>
<evidence type="ECO:0000256" key="4">
    <source>
        <dbReference type="ARBA" id="ARBA00023033"/>
    </source>
</evidence>
<dbReference type="Proteomes" id="UP000243799">
    <property type="component" value="Unassembled WGS sequence"/>
</dbReference>
<evidence type="ECO:0000313" key="7">
    <source>
        <dbReference type="Proteomes" id="UP000243799"/>
    </source>
</evidence>
<accession>A0A1I0XLY2</accession>
<keyword evidence="2" id="KW-0288">FMN</keyword>
<dbReference type="AlphaFoldDB" id="A0A1I0XLY2"/>
<dbReference type="InterPro" id="IPR050172">
    <property type="entry name" value="SsuD_RutA_monooxygenase"/>
</dbReference>
<evidence type="ECO:0000256" key="2">
    <source>
        <dbReference type="ARBA" id="ARBA00022643"/>
    </source>
</evidence>
<protein>
    <submittedName>
        <fullName evidence="6">Luciferase-like monooxygenase</fullName>
    </submittedName>
</protein>
<evidence type="ECO:0000259" key="5">
    <source>
        <dbReference type="Pfam" id="PF00296"/>
    </source>
</evidence>
<organism evidence="6 7">
    <name type="scientific">Amycolatopsis marina</name>
    <dbReference type="NCBI Taxonomy" id="490629"/>
    <lineage>
        <taxon>Bacteria</taxon>
        <taxon>Bacillati</taxon>
        <taxon>Actinomycetota</taxon>
        <taxon>Actinomycetes</taxon>
        <taxon>Pseudonocardiales</taxon>
        <taxon>Pseudonocardiaceae</taxon>
        <taxon>Amycolatopsis</taxon>
    </lineage>
</organism>
<keyword evidence="4 6" id="KW-0503">Monooxygenase</keyword>
<evidence type="ECO:0000313" key="6">
    <source>
        <dbReference type="EMBL" id="SFB01982.1"/>
    </source>
</evidence>
<keyword evidence="7" id="KW-1185">Reference proteome</keyword>
<dbReference type="GO" id="GO:0008726">
    <property type="term" value="F:alkanesulfonate monooxygenase activity"/>
    <property type="evidence" value="ECO:0007669"/>
    <property type="project" value="TreeGrafter"/>
</dbReference>
<dbReference type="GO" id="GO:0046306">
    <property type="term" value="P:alkanesulfonate catabolic process"/>
    <property type="evidence" value="ECO:0007669"/>
    <property type="project" value="TreeGrafter"/>
</dbReference>
<dbReference type="EMBL" id="FOKG01000003">
    <property type="protein sequence ID" value="SFB01982.1"/>
    <property type="molecule type" value="Genomic_DNA"/>
</dbReference>
<dbReference type="Gene3D" id="3.20.20.30">
    <property type="entry name" value="Luciferase-like domain"/>
    <property type="match status" value="1"/>
</dbReference>